<dbReference type="AlphaFoldDB" id="A0A286HKM6"/>
<evidence type="ECO:0000313" key="3">
    <source>
        <dbReference type="EMBL" id="SOE08360.1"/>
    </source>
</evidence>
<feature type="region of interest" description="Disordered" evidence="1">
    <location>
        <begin position="144"/>
        <end position="199"/>
    </location>
</feature>
<dbReference type="Gene3D" id="3.30.1380.10">
    <property type="match status" value="1"/>
</dbReference>
<evidence type="ECO:0000313" key="4">
    <source>
        <dbReference type="Proteomes" id="UP000219465"/>
    </source>
</evidence>
<name>A0A286HKM6_9HYPH</name>
<keyword evidence="4" id="KW-1185">Reference proteome</keyword>
<sequence>MQDHIRGLQSLQTGGYKAAIRRNTTRALLLTGAAIVLSGCVSTADPAMFTTQGFAPGSPEMFDGIVSSDESAIMYADAQAAAETAPGVPLPLPSPNASDASARMPDAAAAQIDPAPGQSVVMANTAVDALNRGITQSQPAQSVANLYGTPSAPAPASVALQDSQPAPPAQPMQTETASADTAPVDTDSEVDTPAPQVQELAVVAPPKKKSIFARMFASPKPSAKNAPAGTTKRVVTRDSAPVTAASAGSDALPGVKLASMFDNGSSSSANAEYGQIQLASAAGLARLAPNGLHLQTDKVQVDCFKPRLVRTLKAIERHYGRPVVVTSGYRSPKHNRRIGGASGSRHTSCEAADVQVEGVSKWQLAKYLRSMPGRGGVGTYCHTESVHIDIGNTRDWNWRCRRRK</sequence>
<dbReference type="Proteomes" id="UP000219465">
    <property type="component" value="Unassembled WGS sequence"/>
</dbReference>
<accession>A0A286HKM6</accession>
<organism evidence="3 4">
    <name type="scientific">Hoeflea halophila</name>
    <dbReference type="NCBI Taxonomy" id="714899"/>
    <lineage>
        <taxon>Bacteria</taxon>
        <taxon>Pseudomonadati</taxon>
        <taxon>Pseudomonadota</taxon>
        <taxon>Alphaproteobacteria</taxon>
        <taxon>Hyphomicrobiales</taxon>
        <taxon>Rhizobiaceae</taxon>
        <taxon>Hoeflea</taxon>
    </lineage>
</organism>
<dbReference type="EMBL" id="OCPC01000001">
    <property type="protein sequence ID" value="SOE08360.1"/>
    <property type="molecule type" value="Genomic_DNA"/>
</dbReference>
<feature type="domain" description="Peptidase M15A C-terminal" evidence="2">
    <location>
        <begin position="286"/>
        <end position="389"/>
    </location>
</feature>
<evidence type="ECO:0000256" key="1">
    <source>
        <dbReference type="SAM" id="MobiDB-lite"/>
    </source>
</evidence>
<gene>
    <name evidence="3" type="ORF">SAMN05877838_0073</name>
</gene>
<reference evidence="4" key="1">
    <citation type="submission" date="2017-08" db="EMBL/GenBank/DDBJ databases">
        <authorList>
            <person name="Varghese N."/>
            <person name="Submissions S."/>
        </authorList>
    </citation>
    <scope>NUCLEOTIDE SEQUENCE [LARGE SCALE GENOMIC DNA]</scope>
    <source>
        <strain evidence="4">KCTC 23107</strain>
    </source>
</reference>
<dbReference type="SUPFAM" id="SSF55166">
    <property type="entry name" value="Hedgehog/DD-peptidase"/>
    <property type="match status" value="1"/>
</dbReference>
<protein>
    <submittedName>
        <fullName evidence="3">Uncharacterized protein YcbK</fullName>
    </submittedName>
</protein>
<evidence type="ECO:0000259" key="2">
    <source>
        <dbReference type="Pfam" id="PF08291"/>
    </source>
</evidence>
<proteinExistence type="predicted"/>
<dbReference type="InterPro" id="IPR013230">
    <property type="entry name" value="Peptidase_M15A_C"/>
</dbReference>
<dbReference type="Pfam" id="PF08291">
    <property type="entry name" value="Peptidase_M15_3"/>
    <property type="match status" value="1"/>
</dbReference>
<dbReference type="InterPro" id="IPR009045">
    <property type="entry name" value="Zn_M74/Hedgehog-like"/>
</dbReference>